<dbReference type="CDD" id="cd06261">
    <property type="entry name" value="TM_PBP2"/>
    <property type="match status" value="1"/>
</dbReference>
<keyword evidence="4 7" id="KW-0812">Transmembrane</keyword>
<dbReference type="Pfam" id="PF00528">
    <property type="entry name" value="BPD_transp_1"/>
    <property type="match status" value="1"/>
</dbReference>
<evidence type="ECO:0000256" key="2">
    <source>
        <dbReference type="ARBA" id="ARBA00022448"/>
    </source>
</evidence>
<keyword evidence="10" id="KW-1185">Reference proteome</keyword>
<protein>
    <submittedName>
        <fullName evidence="9">ABC transporter permease</fullName>
    </submittedName>
</protein>
<proteinExistence type="inferred from homology"/>
<reference evidence="9 10" key="1">
    <citation type="submission" date="2022-09" db="EMBL/GenBank/DDBJ databases">
        <title>Enrichment on poylsaccharides allowed isolation of novel metabolic and taxonomic groups of Haloarchaea.</title>
        <authorList>
            <person name="Sorokin D.Y."/>
            <person name="Elcheninov A.G."/>
            <person name="Khizhniak T.V."/>
            <person name="Kolganova T.V."/>
            <person name="Kublanov I.V."/>
        </authorList>
    </citation>
    <scope>NUCLEOTIDE SEQUENCE [LARGE SCALE GENOMIC DNA]</scope>
    <source>
        <strain evidence="9 10">AArc-curdl1</strain>
    </source>
</reference>
<dbReference type="PANTHER" id="PTHR43163">
    <property type="entry name" value="DIPEPTIDE TRANSPORT SYSTEM PERMEASE PROTEIN DPPB-RELATED"/>
    <property type="match status" value="1"/>
</dbReference>
<evidence type="ECO:0000313" key="9">
    <source>
        <dbReference type="EMBL" id="MCU4751462.1"/>
    </source>
</evidence>
<dbReference type="AlphaFoldDB" id="A0AAP2Z6G0"/>
<feature type="transmembrane region" description="Helical" evidence="7">
    <location>
        <begin position="12"/>
        <end position="32"/>
    </location>
</feature>
<accession>A0AAP2Z6G0</accession>
<dbReference type="GO" id="GO:0005886">
    <property type="term" value="C:plasma membrane"/>
    <property type="evidence" value="ECO:0007669"/>
    <property type="project" value="UniProtKB-SubCell"/>
</dbReference>
<dbReference type="InterPro" id="IPR045621">
    <property type="entry name" value="BPD_transp_1_N"/>
</dbReference>
<dbReference type="Pfam" id="PF19300">
    <property type="entry name" value="BPD_transp_1_N"/>
    <property type="match status" value="1"/>
</dbReference>
<gene>
    <name evidence="9" type="ORF">OB919_05630</name>
</gene>
<feature type="transmembrane region" description="Helical" evidence="7">
    <location>
        <begin position="135"/>
        <end position="160"/>
    </location>
</feature>
<evidence type="ECO:0000256" key="6">
    <source>
        <dbReference type="ARBA" id="ARBA00023136"/>
    </source>
</evidence>
<feature type="transmembrane region" description="Helical" evidence="7">
    <location>
        <begin position="180"/>
        <end position="199"/>
    </location>
</feature>
<feature type="transmembrane region" description="Helical" evidence="7">
    <location>
        <begin position="288"/>
        <end position="309"/>
    </location>
</feature>
<keyword evidence="5 7" id="KW-1133">Transmembrane helix</keyword>
<dbReference type="EMBL" id="JAOPJZ010000003">
    <property type="protein sequence ID" value="MCU4751462.1"/>
    <property type="molecule type" value="Genomic_DNA"/>
</dbReference>
<keyword evidence="3" id="KW-1003">Cell membrane</keyword>
<dbReference type="PANTHER" id="PTHR43163:SF6">
    <property type="entry name" value="DIPEPTIDE TRANSPORT SYSTEM PERMEASE PROTEIN DPPB-RELATED"/>
    <property type="match status" value="1"/>
</dbReference>
<dbReference type="Proteomes" id="UP001321047">
    <property type="component" value="Unassembled WGS sequence"/>
</dbReference>
<comment type="caution">
    <text evidence="9">The sequence shown here is derived from an EMBL/GenBank/DDBJ whole genome shotgun (WGS) entry which is preliminary data.</text>
</comment>
<dbReference type="SUPFAM" id="SSF161098">
    <property type="entry name" value="MetI-like"/>
    <property type="match status" value="1"/>
</dbReference>
<keyword evidence="2 7" id="KW-0813">Transport</keyword>
<evidence type="ECO:0000256" key="5">
    <source>
        <dbReference type="ARBA" id="ARBA00022989"/>
    </source>
</evidence>
<sequence>MQWYEYFLKRVLLFIPIMWGVSIFVFLIVHLVPGSPAVTMLGAQATPELVEEIERELGLHRPMPVQYVEWLAGVLQGDLGTSYSNRRPVASVLAERFWVSLQLVLMTFPVAFVFAIPLGIAAAMKKHSKVDYASMGIGVIGVSIPTFFSAVLLMTVFAVWLGWLPVSGYVSPREDLLESIRHMILPVTSMALVAIAVMMRMMRSSMLDTVGEEYIRFLKAKGMSRRTIMLGHALKNSFIPVITIMGLQFGYMLSGAVVIEEIFAIPGLGRTILQAVLQRDYPLVQGSVLLIALWFAVVNLVTDLAVAYLDPRIMEGDS</sequence>
<feature type="transmembrane region" description="Helical" evidence="7">
    <location>
        <begin position="97"/>
        <end position="123"/>
    </location>
</feature>
<keyword evidence="6 7" id="KW-0472">Membrane</keyword>
<dbReference type="RefSeq" id="WP_342807285.1">
    <property type="nucleotide sequence ID" value="NZ_JAOPJZ010000003.1"/>
</dbReference>
<evidence type="ECO:0000259" key="8">
    <source>
        <dbReference type="PROSITE" id="PS50928"/>
    </source>
</evidence>
<evidence type="ECO:0000256" key="4">
    <source>
        <dbReference type="ARBA" id="ARBA00022692"/>
    </source>
</evidence>
<evidence type="ECO:0000256" key="3">
    <source>
        <dbReference type="ARBA" id="ARBA00022475"/>
    </source>
</evidence>
<dbReference type="Gene3D" id="1.10.3720.10">
    <property type="entry name" value="MetI-like"/>
    <property type="match status" value="1"/>
</dbReference>
<evidence type="ECO:0000256" key="1">
    <source>
        <dbReference type="ARBA" id="ARBA00004651"/>
    </source>
</evidence>
<feature type="domain" description="ABC transmembrane type-1" evidence="8">
    <location>
        <begin position="97"/>
        <end position="302"/>
    </location>
</feature>
<name>A0AAP2Z6G0_9EURY</name>
<dbReference type="InterPro" id="IPR000515">
    <property type="entry name" value="MetI-like"/>
</dbReference>
<comment type="subcellular location">
    <subcellularLocation>
        <location evidence="1 7">Cell membrane</location>
        <topology evidence="1 7">Multi-pass membrane protein</topology>
    </subcellularLocation>
</comment>
<organism evidence="9 10">
    <name type="scientific">Natronosalvus hydrolyticus</name>
    <dbReference type="NCBI Taxonomy" id="2979988"/>
    <lineage>
        <taxon>Archaea</taxon>
        <taxon>Methanobacteriati</taxon>
        <taxon>Methanobacteriota</taxon>
        <taxon>Stenosarchaea group</taxon>
        <taxon>Halobacteria</taxon>
        <taxon>Halobacteriales</taxon>
        <taxon>Natrialbaceae</taxon>
        <taxon>Natronosalvus</taxon>
    </lineage>
</organism>
<dbReference type="InterPro" id="IPR035906">
    <property type="entry name" value="MetI-like_sf"/>
</dbReference>
<comment type="similarity">
    <text evidence="7">Belongs to the binding-protein-dependent transport system permease family.</text>
</comment>
<dbReference type="PROSITE" id="PS50928">
    <property type="entry name" value="ABC_TM1"/>
    <property type="match status" value="1"/>
</dbReference>
<evidence type="ECO:0000256" key="7">
    <source>
        <dbReference type="RuleBase" id="RU363032"/>
    </source>
</evidence>
<evidence type="ECO:0000313" key="10">
    <source>
        <dbReference type="Proteomes" id="UP001321047"/>
    </source>
</evidence>
<dbReference type="GO" id="GO:0071916">
    <property type="term" value="F:dipeptide transmembrane transporter activity"/>
    <property type="evidence" value="ECO:0007669"/>
    <property type="project" value="TreeGrafter"/>
</dbReference>
<feature type="transmembrane region" description="Helical" evidence="7">
    <location>
        <begin position="238"/>
        <end position="259"/>
    </location>
</feature>